<dbReference type="EMBL" id="GL636230">
    <property type="protein sequence ID" value="EFW11238.1"/>
    <property type="molecule type" value="Genomic_DNA"/>
</dbReference>
<dbReference type="HOGENOM" id="CLU_221274_0_0_6"/>
<dbReference type="AlphaFoldDB" id="E9CQD3"/>
<name>E9CQD3_9GAMM</name>
<evidence type="ECO:0008006" key="3">
    <source>
        <dbReference type="Google" id="ProtNLM"/>
    </source>
</evidence>
<accession>E9CQD3</accession>
<protein>
    <recommendedName>
        <fullName evidence="3">Holo-[acyl-carrier-protein] synthase</fullName>
    </recommendedName>
</protein>
<keyword evidence="2" id="KW-1185">Reference proteome</keyword>
<evidence type="ECO:0000313" key="1">
    <source>
        <dbReference type="EMBL" id="EFW11238.1"/>
    </source>
</evidence>
<dbReference type="Proteomes" id="UP000013568">
    <property type="component" value="Unassembled WGS sequence"/>
</dbReference>
<organism evidence="1 2">
    <name type="scientific">Serratia symbiotica str. Tucson</name>
    <dbReference type="NCBI Taxonomy" id="914128"/>
    <lineage>
        <taxon>Bacteria</taxon>
        <taxon>Pseudomonadati</taxon>
        <taxon>Pseudomonadota</taxon>
        <taxon>Gammaproteobacteria</taxon>
        <taxon>Enterobacterales</taxon>
        <taxon>Yersiniaceae</taxon>
        <taxon>Serratia</taxon>
        <taxon>Serratia symbiotica</taxon>
    </lineage>
</organism>
<evidence type="ECO:0000313" key="2">
    <source>
        <dbReference type="Proteomes" id="UP000013568"/>
    </source>
</evidence>
<feature type="non-terminal residue" evidence="1">
    <location>
        <position position="22"/>
    </location>
</feature>
<reference evidence="2" key="1">
    <citation type="journal article" date="2011" name="Genome Biol. Evol.">
        <title>Massive genomic decay in Serratia symbiotica, a recently evolved symbiont of aphids.</title>
        <authorList>
            <person name="Burke G.R."/>
            <person name="Moran N.A."/>
        </authorList>
    </citation>
    <scope>NUCLEOTIDE SEQUENCE [LARGE SCALE GENOMIC DNA]</scope>
    <source>
        <strain evidence="2">Tucson</strain>
    </source>
</reference>
<sequence length="22" mass="2415">MAVLGLGTDIVEMVRIEAVLER</sequence>
<gene>
    <name evidence="1" type="ORF">SSYM_0096</name>
</gene>
<proteinExistence type="predicted"/>